<proteinExistence type="inferred from homology"/>
<dbReference type="InterPro" id="IPR030678">
    <property type="entry name" value="Peptide/Ni-bd"/>
</dbReference>
<comment type="similarity">
    <text evidence="1">Belongs to the bacterial solute-binding protein 5 family.</text>
</comment>
<organism evidence="5 6">
    <name type="scientific">Zooshikella ganghwensis</name>
    <dbReference type="NCBI Taxonomy" id="202772"/>
    <lineage>
        <taxon>Bacteria</taxon>
        <taxon>Pseudomonadati</taxon>
        <taxon>Pseudomonadota</taxon>
        <taxon>Gammaproteobacteria</taxon>
        <taxon>Oceanospirillales</taxon>
        <taxon>Zooshikellaceae</taxon>
        <taxon>Zooshikella</taxon>
    </lineage>
</organism>
<dbReference type="Gene3D" id="3.10.105.10">
    <property type="entry name" value="Dipeptide-binding Protein, Domain 3"/>
    <property type="match status" value="1"/>
</dbReference>
<keyword evidence="2" id="KW-0813">Transport</keyword>
<dbReference type="GO" id="GO:0015833">
    <property type="term" value="P:peptide transport"/>
    <property type="evidence" value="ECO:0007669"/>
    <property type="project" value="TreeGrafter"/>
</dbReference>
<evidence type="ECO:0000256" key="2">
    <source>
        <dbReference type="ARBA" id="ARBA00022448"/>
    </source>
</evidence>
<reference evidence="5 6" key="1">
    <citation type="submission" date="2017-04" db="EMBL/GenBank/DDBJ databases">
        <title>Draft genome sequence of Zooshikella ganghwensis VG4 isolated from Red Sea sediments.</title>
        <authorList>
            <person name="Rehman Z."/>
            <person name="Alam I."/>
            <person name="Kamau A."/>
            <person name="Bajic V."/>
            <person name="Leiknes T."/>
        </authorList>
    </citation>
    <scope>NUCLEOTIDE SEQUENCE [LARGE SCALE GENOMIC DNA]</scope>
    <source>
        <strain evidence="5 6">VG4</strain>
    </source>
</reference>
<dbReference type="PANTHER" id="PTHR30290:SF9">
    <property type="entry name" value="OLIGOPEPTIDE-BINDING PROTEIN APPA"/>
    <property type="match status" value="1"/>
</dbReference>
<dbReference type="PIRSF" id="PIRSF002741">
    <property type="entry name" value="MppA"/>
    <property type="match status" value="1"/>
</dbReference>
<dbReference type="CDD" id="cd00995">
    <property type="entry name" value="PBP2_NikA_DppA_OppA_like"/>
    <property type="match status" value="1"/>
</dbReference>
<evidence type="ECO:0000259" key="4">
    <source>
        <dbReference type="Pfam" id="PF00496"/>
    </source>
</evidence>
<dbReference type="InterPro" id="IPR039424">
    <property type="entry name" value="SBP_5"/>
</dbReference>
<dbReference type="PANTHER" id="PTHR30290">
    <property type="entry name" value="PERIPLASMIC BINDING COMPONENT OF ABC TRANSPORTER"/>
    <property type="match status" value="1"/>
</dbReference>
<keyword evidence="3" id="KW-0732">Signal</keyword>
<dbReference type="Proteomes" id="UP000257039">
    <property type="component" value="Unassembled WGS sequence"/>
</dbReference>
<dbReference type="InterPro" id="IPR000914">
    <property type="entry name" value="SBP_5_dom"/>
</dbReference>
<dbReference type="AlphaFoldDB" id="A0A4P9VG33"/>
<dbReference type="Pfam" id="PF00496">
    <property type="entry name" value="SBP_bac_5"/>
    <property type="match status" value="1"/>
</dbReference>
<dbReference type="Gene3D" id="3.40.190.10">
    <property type="entry name" value="Periplasmic binding protein-like II"/>
    <property type="match status" value="1"/>
</dbReference>
<dbReference type="SUPFAM" id="SSF53850">
    <property type="entry name" value="Periplasmic binding protein-like II"/>
    <property type="match status" value="1"/>
</dbReference>
<evidence type="ECO:0000313" key="6">
    <source>
        <dbReference type="Proteomes" id="UP000257039"/>
    </source>
</evidence>
<feature type="domain" description="Solute-binding protein family 5" evidence="4">
    <location>
        <begin position="78"/>
        <end position="424"/>
    </location>
</feature>
<dbReference type="Gene3D" id="3.90.76.10">
    <property type="entry name" value="Dipeptide-binding Protein, Domain 1"/>
    <property type="match status" value="1"/>
</dbReference>
<accession>A0A4P9VG33</accession>
<dbReference type="EMBL" id="NDXW01000001">
    <property type="protein sequence ID" value="RDH42085.1"/>
    <property type="molecule type" value="Genomic_DNA"/>
</dbReference>
<gene>
    <name evidence="5" type="ORF">B9G39_00750</name>
</gene>
<keyword evidence="6" id="KW-1185">Reference proteome</keyword>
<dbReference type="GO" id="GO:0043190">
    <property type="term" value="C:ATP-binding cassette (ABC) transporter complex"/>
    <property type="evidence" value="ECO:0007669"/>
    <property type="project" value="InterPro"/>
</dbReference>
<evidence type="ECO:0000313" key="5">
    <source>
        <dbReference type="EMBL" id="RDH42085.1"/>
    </source>
</evidence>
<name>A0A4P9VG33_9GAMM</name>
<dbReference type="GO" id="GO:0030288">
    <property type="term" value="C:outer membrane-bounded periplasmic space"/>
    <property type="evidence" value="ECO:0007669"/>
    <property type="project" value="UniProtKB-ARBA"/>
</dbReference>
<evidence type="ECO:0000256" key="1">
    <source>
        <dbReference type="ARBA" id="ARBA00005695"/>
    </source>
</evidence>
<protein>
    <submittedName>
        <fullName evidence="5">ABC transporter substrate-binding protein</fullName>
    </submittedName>
</protein>
<evidence type="ECO:0000256" key="3">
    <source>
        <dbReference type="ARBA" id="ARBA00022729"/>
    </source>
</evidence>
<comment type="caution">
    <text evidence="5">The sequence shown here is derived from an EMBL/GenBank/DDBJ whole genome shotgun (WGS) entry which is preliminary data.</text>
</comment>
<dbReference type="RefSeq" id="WP_094785642.1">
    <property type="nucleotide sequence ID" value="NZ_NDXW01000001.1"/>
</dbReference>
<dbReference type="GO" id="GO:1904680">
    <property type="term" value="F:peptide transmembrane transporter activity"/>
    <property type="evidence" value="ECO:0007669"/>
    <property type="project" value="TreeGrafter"/>
</dbReference>
<sequence>MNIGRFIIICLLAVKSYASTNYYPEGSTNTQGMYSPMKMVFYQLPQSLNPTHCWLVEHLLIVQAISQSLIRIDEKGRFQGDLATRWHIEDGKKYTFYLDKNATFHDGTPLTAKDVALSISQHFYPNTKSIVKRYLKEAFGDAPLFNNNILSNLKIIDKNTLQVNLENPFPPFLKVLAMGNFSVYKTVNDKLVFSGPMIPAPYTDKETNLSGWELTHRDSKEKNKILVLHSSSFQQTYSLLKSNKIQLMLGFSVSDVLDENLSNGLRISKINSLATSHMYYNTKQTLFTNKAFREDFGRFIQGEAKKHSNMLTKFSPYFLPKGVLSYNYYNSHQYTSIDKTQLLKKWGSQITGKRIKIVLMKRAFSSEFVSSLKNELESIGLSIDLVLCNDQELMHYLKNPDYDIIGGRFMAGFSDPEGFLNSISEESPLRYGVYSTKWISDEIDSKRPFNSSKERTEAYDSVISKYEENWGSIPLFRFYVPIIHAKDIKLPNSEFRFVAEIWKISHDK</sequence>